<feature type="signal peptide" evidence="2">
    <location>
        <begin position="1"/>
        <end position="19"/>
    </location>
</feature>
<feature type="region of interest" description="Disordered" evidence="1">
    <location>
        <begin position="147"/>
        <end position="185"/>
    </location>
</feature>
<feature type="region of interest" description="Disordered" evidence="1">
    <location>
        <begin position="23"/>
        <end position="44"/>
    </location>
</feature>
<feature type="chain" id="PRO_5001781915" description="Lipoprotein" evidence="2">
    <location>
        <begin position="20"/>
        <end position="185"/>
    </location>
</feature>
<comment type="caution">
    <text evidence="3">The sequence shown here is derived from an EMBL/GenBank/DDBJ whole genome shotgun (WGS) entry which is preliminary data.</text>
</comment>
<dbReference type="Proteomes" id="UP000028547">
    <property type="component" value="Unassembled WGS sequence"/>
</dbReference>
<feature type="compositionally biased region" description="Low complexity" evidence="1">
    <location>
        <begin position="26"/>
        <end position="44"/>
    </location>
</feature>
<gene>
    <name evidence="3" type="ORF">Q664_06555</name>
</gene>
<dbReference type="AlphaFoldDB" id="A0A084SZE3"/>
<accession>A0A084SZE3</accession>
<keyword evidence="2" id="KW-0732">Signal</keyword>
<evidence type="ECO:0000313" key="3">
    <source>
        <dbReference type="EMBL" id="KFA93828.1"/>
    </source>
</evidence>
<reference evidence="3 4" key="1">
    <citation type="submission" date="2014-07" db="EMBL/GenBank/DDBJ databases">
        <title>Draft Genome Sequence of Gephyronic Acid Producer, Cystobacter violaceus Strain Cb vi76.</title>
        <authorList>
            <person name="Stevens D.C."/>
            <person name="Young J."/>
            <person name="Carmichael R."/>
            <person name="Tan J."/>
            <person name="Taylor R.E."/>
        </authorList>
    </citation>
    <scope>NUCLEOTIDE SEQUENCE [LARGE SCALE GENOMIC DNA]</scope>
    <source>
        <strain evidence="3 4">Cb vi76</strain>
    </source>
</reference>
<proteinExistence type="predicted"/>
<sequence>MRLLRLSFAVCAAAALAVAGCPKPSAPTDDAGVPAAGAAEPAAEADAGPGLASFSLQYTLPDAGLEAIPLVGEEEGRPLIDPTSTLELRSTLALRNHRVRLFDEADRAMVSDDSAEESPDGLLYRISLPTPLKSGHKYTLVIDAQTGTSMTDSQGREVPDMRIPFQVSGEKEKPQPPPTKKRRRR</sequence>
<dbReference type="EMBL" id="JPMI01000036">
    <property type="protein sequence ID" value="KFA93828.1"/>
    <property type="molecule type" value="Genomic_DNA"/>
</dbReference>
<name>A0A084SZE3_9BACT</name>
<organism evidence="3 4">
    <name type="scientific">Archangium violaceum Cb vi76</name>
    <dbReference type="NCBI Taxonomy" id="1406225"/>
    <lineage>
        <taxon>Bacteria</taxon>
        <taxon>Pseudomonadati</taxon>
        <taxon>Myxococcota</taxon>
        <taxon>Myxococcia</taxon>
        <taxon>Myxococcales</taxon>
        <taxon>Cystobacterineae</taxon>
        <taxon>Archangiaceae</taxon>
        <taxon>Archangium</taxon>
    </lineage>
</organism>
<evidence type="ECO:0008006" key="5">
    <source>
        <dbReference type="Google" id="ProtNLM"/>
    </source>
</evidence>
<protein>
    <recommendedName>
        <fullName evidence="5">Lipoprotein</fullName>
    </recommendedName>
</protein>
<dbReference type="PROSITE" id="PS51257">
    <property type="entry name" value="PROKAR_LIPOPROTEIN"/>
    <property type="match status" value="1"/>
</dbReference>
<evidence type="ECO:0000256" key="2">
    <source>
        <dbReference type="SAM" id="SignalP"/>
    </source>
</evidence>
<evidence type="ECO:0000256" key="1">
    <source>
        <dbReference type="SAM" id="MobiDB-lite"/>
    </source>
</evidence>
<evidence type="ECO:0000313" key="4">
    <source>
        <dbReference type="Proteomes" id="UP000028547"/>
    </source>
</evidence>